<protein>
    <submittedName>
        <fullName evidence="2">Mannose-6-phosphate isomerase-like protein (Cupin superfamily)</fullName>
    </submittedName>
</protein>
<reference evidence="2 3" key="1">
    <citation type="submission" date="2020-08" db="EMBL/GenBank/DDBJ databases">
        <title>Exploring microbial biodiversity for novel pathways involved in the catabolism of aromatic compounds derived from lignin.</title>
        <authorList>
            <person name="Elkins J."/>
        </authorList>
    </citation>
    <scope>NUCLEOTIDE SEQUENCE [LARGE SCALE GENOMIC DNA]</scope>
    <source>
        <strain evidence="2 3">B1D3A</strain>
    </source>
</reference>
<dbReference type="InterPro" id="IPR013096">
    <property type="entry name" value="Cupin_2"/>
</dbReference>
<comment type="caution">
    <text evidence="2">The sequence shown here is derived from an EMBL/GenBank/DDBJ whole genome shotgun (WGS) entry which is preliminary data.</text>
</comment>
<accession>A0ABR6NN66</accession>
<dbReference type="Pfam" id="PF07883">
    <property type="entry name" value="Cupin_2"/>
    <property type="match status" value="1"/>
</dbReference>
<sequence length="90" mass="9962">MRYADLMRHGMMSLGLYAPRGPDTQSPHSRDELYIIASGSGLFVKNGEQRAFGPQDAIFVEAGAEHRFIEMSDDFAAWVIFWGPEGGEAP</sequence>
<dbReference type="EMBL" id="JACHKA010000001">
    <property type="protein sequence ID" value="MBB5987639.1"/>
    <property type="molecule type" value="Genomic_DNA"/>
</dbReference>
<dbReference type="SUPFAM" id="SSF51182">
    <property type="entry name" value="RmlC-like cupins"/>
    <property type="match status" value="1"/>
</dbReference>
<evidence type="ECO:0000259" key="1">
    <source>
        <dbReference type="Pfam" id="PF07883"/>
    </source>
</evidence>
<dbReference type="InterPro" id="IPR014710">
    <property type="entry name" value="RmlC-like_jellyroll"/>
</dbReference>
<organism evidence="2 3">
    <name type="scientific">Sphingobium lignivorans</name>
    <dbReference type="NCBI Taxonomy" id="2735886"/>
    <lineage>
        <taxon>Bacteria</taxon>
        <taxon>Pseudomonadati</taxon>
        <taxon>Pseudomonadota</taxon>
        <taxon>Alphaproteobacteria</taxon>
        <taxon>Sphingomonadales</taxon>
        <taxon>Sphingomonadaceae</taxon>
        <taxon>Sphingobium</taxon>
    </lineage>
</organism>
<dbReference type="Gene3D" id="2.60.120.10">
    <property type="entry name" value="Jelly Rolls"/>
    <property type="match status" value="1"/>
</dbReference>
<gene>
    <name evidence="2" type="ORF">HNP60_003613</name>
</gene>
<evidence type="ECO:0000313" key="3">
    <source>
        <dbReference type="Proteomes" id="UP001138540"/>
    </source>
</evidence>
<dbReference type="Proteomes" id="UP001138540">
    <property type="component" value="Unassembled WGS sequence"/>
</dbReference>
<dbReference type="RefSeq" id="WP_260394964.1">
    <property type="nucleotide sequence ID" value="NZ_JACHKA010000001.1"/>
</dbReference>
<feature type="domain" description="Cupin type-2" evidence="1">
    <location>
        <begin position="17"/>
        <end position="79"/>
    </location>
</feature>
<proteinExistence type="predicted"/>
<dbReference type="InterPro" id="IPR011051">
    <property type="entry name" value="RmlC_Cupin_sf"/>
</dbReference>
<evidence type="ECO:0000313" key="2">
    <source>
        <dbReference type="EMBL" id="MBB5987639.1"/>
    </source>
</evidence>
<name>A0ABR6NN66_9SPHN</name>
<keyword evidence="3" id="KW-1185">Reference proteome</keyword>